<proteinExistence type="inferred from homology"/>
<keyword evidence="1" id="KW-0677">Repeat</keyword>
<evidence type="ECO:0000313" key="5">
    <source>
        <dbReference type="Proteomes" id="UP000326759"/>
    </source>
</evidence>
<dbReference type="InterPro" id="IPR016024">
    <property type="entry name" value="ARM-type_fold"/>
</dbReference>
<dbReference type="Gene3D" id="1.10.510.10">
    <property type="entry name" value="Transferase(Phosphotransferase) domain 1"/>
    <property type="match status" value="1"/>
</dbReference>
<dbReference type="InterPro" id="IPR011989">
    <property type="entry name" value="ARM-like"/>
</dbReference>
<dbReference type="OrthoDB" id="9942861at2759"/>
<evidence type="ECO:0000256" key="2">
    <source>
        <dbReference type="ARBA" id="ARBA00038349"/>
    </source>
</evidence>
<dbReference type="PANTHER" id="PTHR12984:SF15">
    <property type="entry name" value="PROTEIN-ASSOCIATING WITH THE CARBOXYL-TERMINAL DOMAIN OF EZRIN"/>
    <property type="match status" value="1"/>
</dbReference>
<protein>
    <submittedName>
        <fullName evidence="4">Protein-associating with the carboxyl-terminal domain of ezrin</fullName>
    </submittedName>
</protein>
<evidence type="ECO:0000259" key="3">
    <source>
        <dbReference type="PROSITE" id="PS50011"/>
    </source>
</evidence>
<dbReference type="PROSITE" id="PS50011">
    <property type="entry name" value="PROTEIN_KINASE_DOM"/>
    <property type="match status" value="1"/>
</dbReference>
<name>A0A5N5SS85_9CRUS</name>
<sequence>YTWKNLKGRYKKFSNIINIHSKKSLNMGNTEAILKFEELEIDRSQGEVHEDWNIIQGRLRDNSVTVFSSTHPQSSRKRPFIEKALQASKVYRHPNILKYVDGGFLGNEVIIITEEAMPLLNYGLENMSFLQITAGLASVIEALCFLHDKAGLSHNNVCASSIYVTSEGIWKLWGLEYCCSFEDLTRDHIERINQYCSEKNIPPDEKSRITPAYQHARDAYFFGKFIETVIAPFMNASDYYEIEEFLSYIKLMALHKEWNKRPRFSSLLEHPVFQHDFLKLRNNLNNALILSTEEREEFLRGLPDVLKKYNDEVIASTFSSTLLSHSFLLIPSSATYLMPCLLTPKSDGNDVGLFSEKVFKESIIPHILNLFSIHDATIRKILLTHFSQFAPFIDKIKLSKFILPQLLLGIRDVDEDIVAKTLHALGHLIPLIGADVVTGVNREPIFAAATPKLVS</sequence>
<dbReference type="AlphaFoldDB" id="A0A5N5SS85"/>
<dbReference type="SUPFAM" id="SSF56112">
    <property type="entry name" value="Protein kinase-like (PK-like)"/>
    <property type="match status" value="1"/>
</dbReference>
<evidence type="ECO:0000313" key="4">
    <source>
        <dbReference type="EMBL" id="KAB7497041.1"/>
    </source>
</evidence>
<comment type="caution">
    <text evidence="4">The sequence shown here is derived from an EMBL/GenBank/DDBJ whole genome shotgun (WGS) entry which is preliminary data.</text>
</comment>
<gene>
    <name evidence="4" type="primary">SCYL3</name>
    <name evidence="4" type="ORF">Anas_04278</name>
</gene>
<dbReference type="Gene3D" id="1.25.10.10">
    <property type="entry name" value="Leucine-rich Repeat Variant"/>
    <property type="match status" value="1"/>
</dbReference>
<organism evidence="4 5">
    <name type="scientific">Armadillidium nasatum</name>
    <dbReference type="NCBI Taxonomy" id="96803"/>
    <lineage>
        <taxon>Eukaryota</taxon>
        <taxon>Metazoa</taxon>
        <taxon>Ecdysozoa</taxon>
        <taxon>Arthropoda</taxon>
        <taxon>Crustacea</taxon>
        <taxon>Multicrustacea</taxon>
        <taxon>Malacostraca</taxon>
        <taxon>Eumalacostraca</taxon>
        <taxon>Peracarida</taxon>
        <taxon>Isopoda</taxon>
        <taxon>Oniscidea</taxon>
        <taxon>Crinocheta</taxon>
        <taxon>Armadillidiidae</taxon>
        <taxon>Armadillidium</taxon>
    </lineage>
</organism>
<dbReference type="InterPro" id="IPR000719">
    <property type="entry name" value="Prot_kinase_dom"/>
</dbReference>
<dbReference type="Pfam" id="PF22956">
    <property type="entry name" value="VPS15-like_hel"/>
    <property type="match status" value="1"/>
</dbReference>
<accession>A0A5N5SS85</accession>
<dbReference type="Proteomes" id="UP000326759">
    <property type="component" value="Unassembled WGS sequence"/>
</dbReference>
<dbReference type="GO" id="GO:0005524">
    <property type="term" value="F:ATP binding"/>
    <property type="evidence" value="ECO:0007669"/>
    <property type="project" value="InterPro"/>
</dbReference>
<reference evidence="4 5" key="1">
    <citation type="journal article" date="2019" name="PLoS Biol.">
        <title>Sex chromosomes control vertical transmission of feminizing Wolbachia symbionts in an isopod.</title>
        <authorList>
            <person name="Becking T."/>
            <person name="Chebbi M.A."/>
            <person name="Giraud I."/>
            <person name="Moumen B."/>
            <person name="Laverre T."/>
            <person name="Caubet Y."/>
            <person name="Peccoud J."/>
            <person name="Gilbert C."/>
            <person name="Cordaux R."/>
        </authorList>
    </citation>
    <scope>NUCLEOTIDE SEQUENCE [LARGE SCALE GENOMIC DNA]</scope>
    <source>
        <strain evidence="4">ANa2</strain>
        <tissue evidence="4">Whole body excluding digestive tract and cuticle</tissue>
    </source>
</reference>
<dbReference type="EMBL" id="SEYY01020761">
    <property type="protein sequence ID" value="KAB7497041.1"/>
    <property type="molecule type" value="Genomic_DNA"/>
</dbReference>
<keyword evidence="5" id="KW-1185">Reference proteome</keyword>
<dbReference type="SUPFAM" id="SSF48371">
    <property type="entry name" value="ARM repeat"/>
    <property type="match status" value="1"/>
</dbReference>
<dbReference type="Gene3D" id="3.30.200.20">
    <property type="entry name" value="Phosphorylase Kinase, domain 1"/>
    <property type="match status" value="1"/>
</dbReference>
<dbReference type="InterPro" id="IPR011009">
    <property type="entry name" value="Kinase-like_dom_sf"/>
</dbReference>
<dbReference type="GO" id="GO:0004672">
    <property type="term" value="F:protein kinase activity"/>
    <property type="evidence" value="ECO:0007669"/>
    <property type="project" value="InterPro"/>
</dbReference>
<dbReference type="PANTHER" id="PTHR12984">
    <property type="entry name" value="SCY1-RELATED S/T PROTEIN KINASE-LIKE"/>
    <property type="match status" value="1"/>
</dbReference>
<dbReference type="InterPro" id="IPR051177">
    <property type="entry name" value="CIK-Related_Protein"/>
</dbReference>
<evidence type="ECO:0000256" key="1">
    <source>
        <dbReference type="ARBA" id="ARBA00022737"/>
    </source>
</evidence>
<comment type="similarity">
    <text evidence="2">Belongs to the protein kinase superfamily.</text>
</comment>
<feature type="domain" description="Protein kinase" evidence="3">
    <location>
        <begin position="19"/>
        <end position="328"/>
    </location>
</feature>
<feature type="non-terminal residue" evidence="4">
    <location>
        <position position="1"/>
    </location>
</feature>
<dbReference type="InterPro" id="IPR055231">
    <property type="entry name" value="2AA_helical"/>
</dbReference>